<reference evidence="2 3" key="1">
    <citation type="submission" date="2022-11" db="EMBL/GenBank/DDBJ databases">
        <title>Mucor velutinosus strain NIH1002 WGS.</title>
        <authorList>
            <person name="Subramanian P."/>
            <person name="Mullikin J.C."/>
            <person name="Segre J.A."/>
            <person name="Zelazny A.M."/>
        </authorList>
    </citation>
    <scope>NUCLEOTIDE SEQUENCE [LARGE SCALE GENOMIC DNA]</scope>
    <source>
        <strain evidence="2 3">NIH1002</strain>
    </source>
</reference>
<evidence type="ECO:0000256" key="1">
    <source>
        <dbReference type="SAM" id="MobiDB-lite"/>
    </source>
</evidence>
<dbReference type="AlphaFoldDB" id="A0AAN7HNA2"/>
<feature type="compositionally biased region" description="Basic and acidic residues" evidence="1">
    <location>
        <begin position="194"/>
        <end position="208"/>
    </location>
</feature>
<proteinExistence type="predicted"/>
<organism evidence="2 3">
    <name type="scientific">Mucor velutinosus</name>
    <dbReference type="NCBI Taxonomy" id="708070"/>
    <lineage>
        <taxon>Eukaryota</taxon>
        <taxon>Fungi</taxon>
        <taxon>Fungi incertae sedis</taxon>
        <taxon>Mucoromycota</taxon>
        <taxon>Mucoromycotina</taxon>
        <taxon>Mucoromycetes</taxon>
        <taxon>Mucorales</taxon>
        <taxon>Mucorineae</taxon>
        <taxon>Mucoraceae</taxon>
        <taxon>Mucor</taxon>
    </lineage>
</organism>
<feature type="region of interest" description="Disordered" evidence="1">
    <location>
        <begin position="166"/>
        <end position="208"/>
    </location>
</feature>
<dbReference type="GeneID" id="89955358"/>
<keyword evidence="3" id="KW-1185">Reference proteome</keyword>
<keyword evidence="2" id="KW-0808">Transferase</keyword>
<feature type="compositionally biased region" description="Low complexity" evidence="1">
    <location>
        <begin position="175"/>
        <end position="192"/>
    </location>
</feature>
<dbReference type="RefSeq" id="XP_064683360.1">
    <property type="nucleotide sequence ID" value="XM_064830858.1"/>
</dbReference>
<dbReference type="GO" id="GO:0016301">
    <property type="term" value="F:kinase activity"/>
    <property type="evidence" value="ECO:0007669"/>
    <property type="project" value="UniProtKB-KW"/>
</dbReference>
<dbReference type="EC" id="2.7.4.14" evidence="2"/>
<accession>A0AAN7HNA2</accession>
<gene>
    <name evidence="2" type="primary">URA6_2</name>
    <name evidence="2" type="ORF">ATC70_011672</name>
</gene>
<name>A0AAN7HNA2_9FUNG</name>
<evidence type="ECO:0000313" key="2">
    <source>
        <dbReference type="EMBL" id="KAK4516694.1"/>
    </source>
</evidence>
<evidence type="ECO:0000313" key="3">
    <source>
        <dbReference type="Proteomes" id="UP001304243"/>
    </source>
</evidence>
<keyword evidence="2" id="KW-0418">Kinase</keyword>
<dbReference type="EMBL" id="JASEJX010000014">
    <property type="protein sequence ID" value="KAK4516694.1"/>
    <property type="molecule type" value="Genomic_DNA"/>
</dbReference>
<comment type="caution">
    <text evidence="2">The sequence shown here is derived from an EMBL/GenBank/DDBJ whole genome shotgun (WGS) entry which is preliminary data.</text>
</comment>
<dbReference type="Proteomes" id="UP001304243">
    <property type="component" value="Unassembled WGS sequence"/>
</dbReference>
<sequence>MDPLIFWLEQEPTINSEDNLVFLPADTPTDNTLNKYNYQLSKKGHVRKHRTVNRLRAYEMEKIAMRRRTPHARDARSRPLVKLEVIKGEEFLNTHKGELMELFKMTEKYQKGDKIVNTATYRDSKLCLEEWDHSYARGLQTKNAAVIEEHEKEFYRLRSEIYNNEVRDPGHHSHTASSSSSSTVPPHSPTMSGRDPRSSITDSRRPQQ</sequence>
<protein>
    <submittedName>
        <fullName evidence="2">Bifunctional uridylate/adenylate kinase</fullName>
        <ecNumber evidence="2">2.7.4.14</ecNumber>
    </submittedName>
</protein>